<dbReference type="Gene3D" id="3.40.50.300">
    <property type="entry name" value="P-loop containing nucleotide triphosphate hydrolases"/>
    <property type="match status" value="1"/>
</dbReference>
<dbReference type="GO" id="GO:0033314">
    <property type="term" value="P:mitotic DNA replication checkpoint signaling"/>
    <property type="evidence" value="ECO:0007669"/>
    <property type="project" value="TreeGrafter"/>
</dbReference>
<dbReference type="Pfam" id="PF03215">
    <property type="entry name" value="Rad17"/>
    <property type="match status" value="1"/>
</dbReference>
<evidence type="ECO:0000313" key="8">
    <source>
        <dbReference type="EMBL" id="KAE9523530.1"/>
    </source>
</evidence>
<keyword evidence="4" id="KW-0227">DNA damage</keyword>
<dbReference type="OrthoDB" id="10265971at2759"/>
<accession>A0A6G0SYQ4</accession>
<evidence type="ECO:0000256" key="7">
    <source>
        <dbReference type="ARBA" id="ARBA00023306"/>
    </source>
</evidence>
<dbReference type="GO" id="GO:0003689">
    <property type="term" value="F:DNA clamp loader activity"/>
    <property type="evidence" value="ECO:0007669"/>
    <property type="project" value="TreeGrafter"/>
</dbReference>
<dbReference type="GO" id="GO:0003682">
    <property type="term" value="F:chromatin binding"/>
    <property type="evidence" value="ECO:0007669"/>
    <property type="project" value="TreeGrafter"/>
</dbReference>
<dbReference type="GO" id="GO:0000077">
    <property type="term" value="P:DNA damage checkpoint signaling"/>
    <property type="evidence" value="ECO:0007669"/>
    <property type="project" value="TreeGrafter"/>
</dbReference>
<evidence type="ECO:0000313" key="9">
    <source>
        <dbReference type="Proteomes" id="UP000475862"/>
    </source>
</evidence>
<comment type="subcellular location">
    <subcellularLocation>
        <location evidence="1">Nucleus</location>
    </subcellularLocation>
</comment>
<evidence type="ECO:0000256" key="1">
    <source>
        <dbReference type="ARBA" id="ARBA00004123"/>
    </source>
</evidence>
<dbReference type="Proteomes" id="UP000475862">
    <property type="component" value="Unassembled WGS sequence"/>
</dbReference>
<comment type="caution">
    <text evidence="8">The sequence shown here is derived from an EMBL/GenBank/DDBJ whole genome shotgun (WGS) entry which is preliminary data.</text>
</comment>
<name>A0A6G0SYQ4_APHGL</name>
<keyword evidence="3" id="KW-0547">Nucleotide-binding</keyword>
<proteinExistence type="inferred from homology"/>
<dbReference type="GO" id="GO:0005634">
    <property type="term" value="C:nucleus"/>
    <property type="evidence" value="ECO:0007669"/>
    <property type="project" value="UniProtKB-SubCell"/>
</dbReference>
<keyword evidence="6" id="KW-0539">Nucleus</keyword>
<dbReference type="InterPro" id="IPR027417">
    <property type="entry name" value="P-loop_NTPase"/>
</dbReference>
<dbReference type="InterPro" id="IPR004582">
    <property type="entry name" value="Checkpoint_prot_Rad17_Rad24"/>
</dbReference>
<dbReference type="PANTHER" id="PTHR12172:SF0">
    <property type="entry name" value="CELL CYCLE CHECKPOINT PROTEIN RAD17"/>
    <property type="match status" value="1"/>
</dbReference>
<sequence>YLLSICYLILGFTNLKTIMSPEKKAWIKPSFEEIPPTIKLLKQSSKKRPHTALTQSENKNSDWCNIYTPQSVSKLAVHNGKVKEVKHWFESLNSNLLNKSKILLVTGPTGCAKATAVKLIAKQCGFICLEWITPMTTEPIYDQCTDSYCYQNVKDKFQDFIWGATRYRSLKCGVSNGQFLLIKDIPNIFLDKPDEFHDIMMRFNTLSQFPIIFIINNEKIIRDLFSTEILERLKVQQIKFNQITRKSVLAVLEQIVKSEQQKNKLLRIPNSTEMNAIYDETNGDLRASIINLSFTCMSVQNKISKKCSTTSTSSMDVNLDLFHSIGRVIYPKREVINSPLQFKFTHNPDNLVENFAMQPSTVLGFLQENYLTRFSSLSDICKGADAISAADVMLSSDFMFGVSIYDISLSSLSVAVRGLMLANEKPIKVFRPIVKPKHFQYTNDIQMYKDIKIWFDDVHESPKDILLDIIPFVNELGTDKQKNVAKELWRFKRK</sequence>
<dbReference type="PANTHER" id="PTHR12172">
    <property type="entry name" value="CELL CYCLE CHECKPOINT PROTEIN RAD17"/>
    <property type="match status" value="1"/>
</dbReference>
<evidence type="ECO:0000256" key="4">
    <source>
        <dbReference type="ARBA" id="ARBA00022763"/>
    </source>
</evidence>
<dbReference type="GO" id="GO:0005524">
    <property type="term" value="F:ATP binding"/>
    <property type="evidence" value="ECO:0007669"/>
    <property type="project" value="UniProtKB-KW"/>
</dbReference>
<dbReference type="SUPFAM" id="SSF52540">
    <property type="entry name" value="P-loop containing nucleoside triphosphate hydrolases"/>
    <property type="match status" value="1"/>
</dbReference>
<gene>
    <name evidence="8" type="ORF">AGLY_016082</name>
</gene>
<evidence type="ECO:0008006" key="10">
    <source>
        <dbReference type="Google" id="ProtNLM"/>
    </source>
</evidence>
<reference evidence="8 9" key="1">
    <citation type="submission" date="2019-08" db="EMBL/GenBank/DDBJ databases">
        <title>The genome of the soybean aphid Biotype 1, its phylome, world population structure and adaptation to the North American continent.</title>
        <authorList>
            <person name="Giordano R."/>
            <person name="Donthu R.K."/>
            <person name="Hernandez A.G."/>
            <person name="Wright C.L."/>
            <person name="Zimin A.V."/>
        </authorList>
    </citation>
    <scope>NUCLEOTIDE SEQUENCE [LARGE SCALE GENOMIC DNA]</scope>
    <source>
        <tissue evidence="8">Whole aphids</tissue>
    </source>
</reference>
<evidence type="ECO:0000256" key="2">
    <source>
        <dbReference type="ARBA" id="ARBA00006168"/>
    </source>
</evidence>
<keyword evidence="5" id="KW-0067">ATP-binding</keyword>
<comment type="similarity">
    <text evidence="2">Belongs to the rad17/RAD24 family.</text>
</comment>
<dbReference type="GO" id="GO:0006281">
    <property type="term" value="P:DNA repair"/>
    <property type="evidence" value="ECO:0007669"/>
    <property type="project" value="InterPro"/>
</dbReference>
<protein>
    <recommendedName>
        <fullName evidence="10">AAA+ ATPase domain-containing protein</fullName>
    </recommendedName>
</protein>
<dbReference type="EMBL" id="VYZN01000079">
    <property type="protein sequence ID" value="KAE9523530.1"/>
    <property type="molecule type" value="Genomic_DNA"/>
</dbReference>
<keyword evidence="7" id="KW-0131">Cell cycle</keyword>
<evidence type="ECO:0000256" key="3">
    <source>
        <dbReference type="ARBA" id="ARBA00022741"/>
    </source>
</evidence>
<evidence type="ECO:0000256" key="6">
    <source>
        <dbReference type="ARBA" id="ARBA00023242"/>
    </source>
</evidence>
<keyword evidence="9" id="KW-1185">Reference proteome</keyword>
<feature type="non-terminal residue" evidence="8">
    <location>
        <position position="1"/>
    </location>
</feature>
<organism evidence="8 9">
    <name type="scientific">Aphis glycines</name>
    <name type="common">Soybean aphid</name>
    <dbReference type="NCBI Taxonomy" id="307491"/>
    <lineage>
        <taxon>Eukaryota</taxon>
        <taxon>Metazoa</taxon>
        <taxon>Ecdysozoa</taxon>
        <taxon>Arthropoda</taxon>
        <taxon>Hexapoda</taxon>
        <taxon>Insecta</taxon>
        <taxon>Pterygota</taxon>
        <taxon>Neoptera</taxon>
        <taxon>Paraneoptera</taxon>
        <taxon>Hemiptera</taxon>
        <taxon>Sternorrhyncha</taxon>
        <taxon>Aphidomorpha</taxon>
        <taxon>Aphidoidea</taxon>
        <taxon>Aphididae</taxon>
        <taxon>Aphidini</taxon>
        <taxon>Aphis</taxon>
        <taxon>Aphis</taxon>
    </lineage>
</organism>
<evidence type="ECO:0000256" key="5">
    <source>
        <dbReference type="ARBA" id="ARBA00022840"/>
    </source>
</evidence>
<dbReference type="AlphaFoldDB" id="A0A6G0SYQ4"/>